<keyword evidence="3" id="KW-1185">Reference proteome</keyword>
<dbReference type="AlphaFoldDB" id="A0A517TE27"/>
<evidence type="ECO:0000313" key="3">
    <source>
        <dbReference type="Proteomes" id="UP000319976"/>
    </source>
</evidence>
<evidence type="ECO:0000313" key="2">
    <source>
        <dbReference type="EMBL" id="QDT66628.1"/>
    </source>
</evidence>
<dbReference type="EMBL" id="CP036316">
    <property type="protein sequence ID" value="QDT66628.1"/>
    <property type="molecule type" value="Genomic_DNA"/>
</dbReference>
<dbReference type="Gene3D" id="3.40.30.10">
    <property type="entry name" value="Glutaredoxin"/>
    <property type="match status" value="1"/>
</dbReference>
<sequence length="257" mass="27277" precursor="true">MTRIVPSCGLTVALLSVFLTTGLSAQAASFGEQAIAAAAQNNQFAFVMFYRDKSTAAQSMHGTIKSTLAERRDAVIVPVQINDNEEQALIKKFDATRIPMPAVAVLAPNGAICSVFPQKVTSHQLTAAIVSPGQASCLKALQDKKIVLLCAQPTLSSEIPAGVSQFQADKLYLNRTEVVSVLASDPKETKFLNQLGIPTNQSTSVVAFMAPPGVMIGVFNGDITHSELAQKLAAAGKCCDDENCKHHQATGNQPSRH</sequence>
<dbReference type="KEGG" id="chya:V22_38990"/>
<accession>A0A517TE27</accession>
<dbReference type="Proteomes" id="UP000319976">
    <property type="component" value="Chromosome"/>
</dbReference>
<reference evidence="2 3" key="1">
    <citation type="submission" date="2019-02" db="EMBL/GenBank/DDBJ databases">
        <title>Deep-cultivation of Planctomycetes and their phenomic and genomic characterization uncovers novel biology.</title>
        <authorList>
            <person name="Wiegand S."/>
            <person name="Jogler M."/>
            <person name="Boedeker C."/>
            <person name="Pinto D."/>
            <person name="Vollmers J."/>
            <person name="Rivas-Marin E."/>
            <person name="Kohn T."/>
            <person name="Peeters S.H."/>
            <person name="Heuer A."/>
            <person name="Rast P."/>
            <person name="Oberbeckmann S."/>
            <person name="Bunk B."/>
            <person name="Jeske O."/>
            <person name="Meyerdierks A."/>
            <person name="Storesund J.E."/>
            <person name="Kallscheuer N."/>
            <person name="Luecker S."/>
            <person name="Lage O.M."/>
            <person name="Pohl T."/>
            <person name="Merkel B.J."/>
            <person name="Hornburger P."/>
            <person name="Mueller R.-W."/>
            <person name="Bruemmer F."/>
            <person name="Labrenz M."/>
            <person name="Spormann A.M."/>
            <person name="Op den Camp H."/>
            <person name="Overmann J."/>
            <person name="Amann R."/>
            <person name="Jetten M.S.M."/>
            <person name="Mascher T."/>
            <person name="Medema M.H."/>
            <person name="Devos D.P."/>
            <person name="Kaster A.-K."/>
            <person name="Ovreas L."/>
            <person name="Rohde M."/>
            <person name="Galperin M.Y."/>
            <person name="Jogler C."/>
        </authorList>
    </citation>
    <scope>NUCLEOTIDE SEQUENCE [LARGE SCALE GENOMIC DNA]</scope>
    <source>
        <strain evidence="2 3">V22</strain>
    </source>
</reference>
<protein>
    <submittedName>
        <fullName evidence="2">Uncharacterized protein</fullName>
    </submittedName>
</protein>
<feature type="chain" id="PRO_5022153078" evidence="1">
    <location>
        <begin position="28"/>
        <end position="257"/>
    </location>
</feature>
<dbReference type="InterPro" id="IPR036249">
    <property type="entry name" value="Thioredoxin-like_sf"/>
</dbReference>
<dbReference type="SUPFAM" id="SSF52833">
    <property type="entry name" value="Thioredoxin-like"/>
    <property type="match status" value="1"/>
</dbReference>
<feature type="signal peptide" evidence="1">
    <location>
        <begin position="1"/>
        <end position="27"/>
    </location>
</feature>
<keyword evidence="1" id="KW-0732">Signal</keyword>
<proteinExistence type="predicted"/>
<gene>
    <name evidence="2" type="ORF">V22_38990</name>
</gene>
<name>A0A517TE27_9PLAN</name>
<dbReference type="OrthoDB" id="214400at2"/>
<dbReference type="RefSeq" id="WP_145265864.1">
    <property type="nucleotide sequence ID" value="NZ_CP036316.1"/>
</dbReference>
<evidence type="ECO:0000256" key="1">
    <source>
        <dbReference type="SAM" id="SignalP"/>
    </source>
</evidence>
<organism evidence="2 3">
    <name type="scientific">Calycomorphotria hydatis</name>
    <dbReference type="NCBI Taxonomy" id="2528027"/>
    <lineage>
        <taxon>Bacteria</taxon>
        <taxon>Pseudomonadati</taxon>
        <taxon>Planctomycetota</taxon>
        <taxon>Planctomycetia</taxon>
        <taxon>Planctomycetales</taxon>
        <taxon>Planctomycetaceae</taxon>
        <taxon>Calycomorphotria</taxon>
    </lineage>
</organism>